<proteinExistence type="predicted"/>
<evidence type="ECO:0000313" key="1">
    <source>
        <dbReference type="EMBL" id="KAI5675560.1"/>
    </source>
</evidence>
<keyword evidence="2" id="KW-1185">Reference proteome</keyword>
<evidence type="ECO:0000313" key="2">
    <source>
        <dbReference type="Proteomes" id="UP001060085"/>
    </source>
</evidence>
<dbReference type="Proteomes" id="UP001060085">
    <property type="component" value="Linkage Group LG02"/>
</dbReference>
<comment type="caution">
    <text evidence="1">The sequence shown here is derived from an EMBL/GenBank/DDBJ whole genome shotgun (WGS) entry which is preliminary data.</text>
</comment>
<accession>A0ACC0BS99</accession>
<gene>
    <name evidence="1" type="ORF">M9H77_06510</name>
</gene>
<protein>
    <submittedName>
        <fullName evidence="1">Uncharacterized protein</fullName>
    </submittedName>
</protein>
<name>A0ACC0BS99_CATRO</name>
<reference evidence="2" key="1">
    <citation type="journal article" date="2023" name="Nat. Plants">
        <title>Single-cell RNA sequencing provides a high-resolution roadmap for understanding the multicellular compartmentation of specialized metabolism.</title>
        <authorList>
            <person name="Sun S."/>
            <person name="Shen X."/>
            <person name="Li Y."/>
            <person name="Li Y."/>
            <person name="Wang S."/>
            <person name="Li R."/>
            <person name="Zhang H."/>
            <person name="Shen G."/>
            <person name="Guo B."/>
            <person name="Wei J."/>
            <person name="Xu J."/>
            <person name="St-Pierre B."/>
            <person name="Chen S."/>
            <person name="Sun C."/>
        </authorList>
    </citation>
    <scope>NUCLEOTIDE SEQUENCE [LARGE SCALE GENOMIC DNA]</scope>
</reference>
<organism evidence="1 2">
    <name type="scientific">Catharanthus roseus</name>
    <name type="common">Madagascar periwinkle</name>
    <name type="synonym">Vinca rosea</name>
    <dbReference type="NCBI Taxonomy" id="4058"/>
    <lineage>
        <taxon>Eukaryota</taxon>
        <taxon>Viridiplantae</taxon>
        <taxon>Streptophyta</taxon>
        <taxon>Embryophyta</taxon>
        <taxon>Tracheophyta</taxon>
        <taxon>Spermatophyta</taxon>
        <taxon>Magnoliopsida</taxon>
        <taxon>eudicotyledons</taxon>
        <taxon>Gunneridae</taxon>
        <taxon>Pentapetalae</taxon>
        <taxon>asterids</taxon>
        <taxon>lamiids</taxon>
        <taxon>Gentianales</taxon>
        <taxon>Apocynaceae</taxon>
        <taxon>Rauvolfioideae</taxon>
        <taxon>Vinceae</taxon>
        <taxon>Catharanthinae</taxon>
        <taxon>Catharanthus</taxon>
    </lineage>
</organism>
<sequence>MDCGTSGMTRSIRPSVSSPKRTGLMDEARKAQASIGRVLAHSLRGKLQSVDCSGLTSLATSFTKTFMFIKKGIRKRDKFCKHKEQKEHERRTIGASMPELNEGLKEGHGYGFSAAESAHLHAQSQHSAVGGRPFLCGYEEHMATISR</sequence>
<dbReference type="EMBL" id="CM044702">
    <property type="protein sequence ID" value="KAI5675560.1"/>
    <property type="molecule type" value="Genomic_DNA"/>
</dbReference>